<dbReference type="Gene3D" id="3.90.25.10">
    <property type="entry name" value="UDP-galactose 4-epimerase, domain 1"/>
    <property type="match status" value="1"/>
</dbReference>
<dbReference type="EMBL" id="JANGBO010000012">
    <property type="protein sequence ID" value="MCQ5062361.1"/>
    <property type="molecule type" value="Genomic_DNA"/>
</dbReference>
<dbReference type="InterPro" id="IPR029903">
    <property type="entry name" value="RmlD-like-bd"/>
</dbReference>
<protein>
    <recommendedName>
        <fullName evidence="2">dTDP-4-dehydrorhamnose reductase</fullName>
        <ecNumber evidence="2">1.1.1.133</ecNumber>
    </recommendedName>
</protein>
<dbReference type="InterPro" id="IPR036291">
    <property type="entry name" value="NAD(P)-bd_dom_sf"/>
</dbReference>
<evidence type="ECO:0000313" key="4">
    <source>
        <dbReference type="EMBL" id="MCQ5062361.1"/>
    </source>
</evidence>
<evidence type="ECO:0000259" key="3">
    <source>
        <dbReference type="Pfam" id="PF04321"/>
    </source>
</evidence>
<dbReference type="Proteomes" id="UP000240974">
    <property type="component" value="Unassembled WGS sequence"/>
</dbReference>
<keyword evidence="2" id="KW-0521">NADP</keyword>
<accession>A0A2T3G1X7</accession>
<comment type="function">
    <text evidence="2">Catalyzes the reduction of dTDP-6-deoxy-L-lyxo-4-hexulose to yield dTDP-L-rhamnose.</text>
</comment>
<dbReference type="Pfam" id="PF04321">
    <property type="entry name" value="RmlD_sub_bind"/>
    <property type="match status" value="1"/>
</dbReference>
<comment type="pathway">
    <text evidence="2">Carbohydrate biosynthesis; dTDP-L-rhamnose biosynthesis.</text>
</comment>
<dbReference type="GO" id="GO:0019305">
    <property type="term" value="P:dTDP-rhamnose biosynthetic process"/>
    <property type="evidence" value="ECO:0007669"/>
    <property type="project" value="UniProtKB-UniPathway"/>
</dbReference>
<dbReference type="GO" id="GO:0005829">
    <property type="term" value="C:cytosol"/>
    <property type="evidence" value="ECO:0007669"/>
    <property type="project" value="TreeGrafter"/>
</dbReference>
<keyword evidence="6" id="KW-1185">Reference proteome</keyword>
<comment type="similarity">
    <text evidence="1 2">Belongs to the dTDP-4-dehydrorhamnose reductase family.</text>
</comment>
<reference evidence="5 6" key="1">
    <citation type="journal article" date="2019" name="Int. J. Syst. Evol. Microbiol.">
        <title>Faecalibacillus intestinalis gen. nov., sp. nov. and Faecalibacillus faecis sp. nov., isolated from human faeces.</title>
        <authorList>
            <person name="Seo B."/>
            <person name="Jeon K."/>
            <person name="Baek I."/>
            <person name="Lee Y.M."/>
            <person name="Baek K."/>
            <person name="Ko G."/>
        </authorList>
    </citation>
    <scope>NUCLEOTIDE SEQUENCE [LARGE SCALE GENOMIC DNA]</scope>
    <source>
        <strain evidence="5 6">SNUG30099</strain>
    </source>
</reference>
<proteinExistence type="inferred from homology"/>
<evidence type="ECO:0000313" key="5">
    <source>
        <dbReference type="EMBL" id="PST41529.1"/>
    </source>
</evidence>
<dbReference type="NCBIfam" id="TIGR01214">
    <property type="entry name" value="rmlD"/>
    <property type="match status" value="1"/>
</dbReference>
<evidence type="ECO:0000313" key="6">
    <source>
        <dbReference type="Proteomes" id="UP000240974"/>
    </source>
</evidence>
<comment type="caution">
    <text evidence="5">The sequence shown here is derived from an EMBL/GenBank/DDBJ whole genome shotgun (WGS) entry which is preliminary data.</text>
</comment>
<dbReference type="EC" id="1.1.1.133" evidence="2"/>
<dbReference type="Proteomes" id="UP001204814">
    <property type="component" value="Unassembled WGS sequence"/>
</dbReference>
<dbReference type="Gene3D" id="3.40.50.720">
    <property type="entry name" value="NAD(P)-binding Rossmann-like Domain"/>
    <property type="match status" value="1"/>
</dbReference>
<keyword evidence="2 4" id="KW-0560">Oxidoreductase</keyword>
<evidence type="ECO:0000256" key="1">
    <source>
        <dbReference type="ARBA" id="ARBA00010944"/>
    </source>
</evidence>
<dbReference type="SUPFAM" id="SSF51735">
    <property type="entry name" value="NAD(P)-binding Rossmann-fold domains"/>
    <property type="match status" value="1"/>
</dbReference>
<dbReference type="UniPathway" id="UPA00124"/>
<sequence>MKVLVTGVNGQLGYDVMNELNKRGHKAIGSDITESNEHFNEYVQLDITNKENVEKIITEINPDVVVHCAAWTAVDLAEDDDKVEKVRAVNAKGTENIALTCKKIDCKMIYISTDYVFNGQGETPWDPDCKDYKPLNVYGQTKLEGELAVSSNLDKYFIVRIAWVFGINGKNFIKTMLNVGKKYPQVKVVNDQIGTPTYTYDLARLLVDMAESDKYGYYHATNEGGYISWYDFTVEIFKQAGYTTEVLPVTTEEYGLSKAARPFNSRLDKSKLVENGFKPLPTWQDALSRYLKEIEY</sequence>
<dbReference type="RefSeq" id="WP_107029772.1">
    <property type="nucleotide sequence ID" value="NZ_JAJDKX010000016.1"/>
</dbReference>
<dbReference type="EMBL" id="PYLQ01000007">
    <property type="protein sequence ID" value="PST41529.1"/>
    <property type="molecule type" value="Genomic_DNA"/>
</dbReference>
<dbReference type="InterPro" id="IPR005913">
    <property type="entry name" value="dTDP_dehydrorham_reduct"/>
</dbReference>
<evidence type="ECO:0000256" key="2">
    <source>
        <dbReference type="RuleBase" id="RU364082"/>
    </source>
</evidence>
<dbReference type="PANTHER" id="PTHR10491">
    <property type="entry name" value="DTDP-4-DEHYDRORHAMNOSE REDUCTASE"/>
    <property type="match status" value="1"/>
</dbReference>
<name>A0A2T3G1X7_9FIRM</name>
<organism evidence="5 6">
    <name type="scientific">Faecalibacillus intestinalis</name>
    <dbReference type="NCBI Taxonomy" id="1982626"/>
    <lineage>
        <taxon>Bacteria</taxon>
        <taxon>Bacillati</taxon>
        <taxon>Bacillota</taxon>
        <taxon>Erysipelotrichia</taxon>
        <taxon>Erysipelotrichales</taxon>
        <taxon>Coprobacillaceae</taxon>
        <taxon>Faecalibacillus</taxon>
    </lineage>
</organism>
<dbReference type="GO" id="GO:0008831">
    <property type="term" value="F:dTDP-4-dehydrorhamnose reductase activity"/>
    <property type="evidence" value="ECO:0007669"/>
    <property type="project" value="UniProtKB-EC"/>
</dbReference>
<feature type="domain" description="RmlD-like substrate binding" evidence="3">
    <location>
        <begin position="1"/>
        <end position="294"/>
    </location>
</feature>
<dbReference type="PANTHER" id="PTHR10491:SF4">
    <property type="entry name" value="METHIONINE ADENOSYLTRANSFERASE 2 SUBUNIT BETA"/>
    <property type="match status" value="1"/>
</dbReference>
<gene>
    <name evidence="5" type="primary">rfbD</name>
    <name evidence="5" type="ORF">C7U54_06885</name>
    <name evidence="4" type="ORF">NE542_11100</name>
</gene>
<reference evidence="4" key="2">
    <citation type="submission" date="2022-06" db="EMBL/GenBank/DDBJ databases">
        <title>Isolation of gut microbiota from human fecal samples.</title>
        <authorList>
            <person name="Pamer E.G."/>
            <person name="Barat B."/>
            <person name="Waligurski E."/>
            <person name="Medina S."/>
            <person name="Paddock L."/>
            <person name="Mostad J."/>
        </authorList>
    </citation>
    <scope>NUCLEOTIDE SEQUENCE</scope>
    <source>
        <strain evidence="4">DFI.6.24</strain>
    </source>
</reference>
<dbReference type="AlphaFoldDB" id="A0A2T3G1X7"/>
<dbReference type="CDD" id="cd05254">
    <property type="entry name" value="dTDP_HR_like_SDR_e"/>
    <property type="match status" value="1"/>
</dbReference>